<feature type="transmembrane region" description="Helical" evidence="1">
    <location>
        <begin position="20"/>
        <end position="43"/>
    </location>
</feature>
<keyword evidence="1" id="KW-1133">Transmembrane helix</keyword>
<evidence type="ECO:0000313" key="3">
    <source>
        <dbReference type="Proteomes" id="UP000614216"/>
    </source>
</evidence>
<evidence type="ECO:0000256" key="1">
    <source>
        <dbReference type="SAM" id="Phobius"/>
    </source>
</evidence>
<protein>
    <submittedName>
        <fullName evidence="2">Uncharacterized protein</fullName>
    </submittedName>
</protein>
<organism evidence="2 3">
    <name type="scientific">Fulvivirga marina</name>
    <dbReference type="NCBI Taxonomy" id="2494733"/>
    <lineage>
        <taxon>Bacteria</taxon>
        <taxon>Pseudomonadati</taxon>
        <taxon>Bacteroidota</taxon>
        <taxon>Cytophagia</taxon>
        <taxon>Cytophagales</taxon>
        <taxon>Fulvivirgaceae</taxon>
        <taxon>Fulvivirga</taxon>
    </lineage>
</organism>
<accession>A0A937KD63</accession>
<proteinExistence type="predicted"/>
<keyword evidence="1" id="KW-0812">Transmembrane</keyword>
<dbReference type="Proteomes" id="UP000614216">
    <property type="component" value="Unassembled WGS sequence"/>
</dbReference>
<evidence type="ECO:0000313" key="2">
    <source>
        <dbReference type="EMBL" id="MBL6448277.1"/>
    </source>
</evidence>
<reference evidence="2" key="1">
    <citation type="submission" date="2021-01" db="EMBL/GenBank/DDBJ databases">
        <title>Fulvivirga kasyanovii gen. nov., sp nov., a novel member of the phylum Bacteroidetes isolated from seawater in a mussel farm.</title>
        <authorList>
            <person name="Zhao L.-H."/>
            <person name="Wang Z.-J."/>
        </authorList>
    </citation>
    <scope>NUCLEOTIDE SEQUENCE</scope>
    <source>
        <strain evidence="2">29W222</strain>
    </source>
</reference>
<keyword evidence="3" id="KW-1185">Reference proteome</keyword>
<gene>
    <name evidence="2" type="ORF">JMN32_18325</name>
</gene>
<sequence>MESTAKNIITWMLCLSTITIAIYWFSIAGMLILLPFILIYIALKLPVSKSIVFDSRIRYQMLDISQGDFIRNGIELLLGHKKVFLADPPEILKWVYVANDDFNKLWPESPFDMDQRNYTIRARFKTYRLLLGGYASAKVIHIEKIEECPLITK</sequence>
<dbReference type="EMBL" id="JAEUGD010000060">
    <property type="protein sequence ID" value="MBL6448277.1"/>
    <property type="molecule type" value="Genomic_DNA"/>
</dbReference>
<name>A0A937KD63_9BACT</name>
<comment type="caution">
    <text evidence="2">The sequence shown here is derived from an EMBL/GenBank/DDBJ whole genome shotgun (WGS) entry which is preliminary data.</text>
</comment>
<dbReference type="AlphaFoldDB" id="A0A937KD63"/>
<dbReference type="RefSeq" id="WP_202857819.1">
    <property type="nucleotide sequence ID" value="NZ_JAEUGD010000060.1"/>
</dbReference>
<keyword evidence="1" id="KW-0472">Membrane</keyword>